<dbReference type="EMBL" id="JQ300538">
    <property type="protein sequence ID" value="AFA45109.1"/>
    <property type="molecule type" value="Genomic_DNA"/>
</dbReference>
<keyword evidence="2" id="KW-1185">Reference proteome</keyword>
<evidence type="ECO:0000313" key="1">
    <source>
        <dbReference type="EMBL" id="AFA45109.1"/>
    </source>
</evidence>
<name>H6WSK3_9CAUD</name>
<dbReference type="Proteomes" id="UP000008015">
    <property type="component" value="Segment"/>
</dbReference>
<protein>
    <recommendedName>
        <fullName evidence="3">GIY-YIG nuclease family protein</fullName>
    </recommendedName>
</protein>
<accession>H6WSK3</accession>
<dbReference type="KEGG" id="vg:40083937"/>
<reference evidence="1 2" key="1">
    <citation type="journal article" date="2012" name="J. Virol.">
        <title>Complete Genome Sequences of 138 Mycobacteriophages.</title>
        <authorList>
            <consortium name="the Science Education Alliance Phage Hunters Advancing Genomics and Evolutionary Science Program"/>
            <consortium name="the KwaZulu-Natal Research Institute for Tuberculosis and HIV Mycobacterial Genetics Course Students"/>
            <consortium name="the Phage Hunters Integrating Research and Education Program"/>
            <person name="Hatfull G.F."/>
        </authorList>
    </citation>
    <scope>NUCLEOTIDE SEQUENCE [LARGE SCALE GENOMIC DNA]</scope>
</reference>
<proteinExistence type="predicted"/>
<dbReference type="Pfam" id="PF13455">
    <property type="entry name" value="MUG113"/>
    <property type="match status" value="1"/>
</dbReference>
<evidence type="ECO:0000313" key="2">
    <source>
        <dbReference type="Proteomes" id="UP000008015"/>
    </source>
</evidence>
<dbReference type="RefSeq" id="YP_009607921.1">
    <property type="nucleotide sequence ID" value="NC_041986.1"/>
</dbReference>
<dbReference type="GeneID" id="40083937"/>
<gene>
    <name evidence="1" type="primary">101</name>
    <name evidence="1" type="ORF">SPARTACUS_101</name>
</gene>
<sequence length="208" mass="23247">MSRVFRVHLNDVLAAECCHPNCYAPALTDIASHVPLCERHIMVVYREANLMLASHRAMEQAYELLPSEAEFIPGPCPRCGDSGLLAHLANGFVVCKAAGCDYERSMVAFCTERKTLMGVTAATDDVVYYMRLGNRAKIGTSRNLKARIGVIQPEDCMGYEPGDRKLERKRHDQFKHLRVSGEWFMIGPDLVRHVNSLRIACLNGKIAP</sequence>
<organism evidence="1 2">
    <name type="scientific">Mycobacterium phage Spartacus</name>
    <dbReference type="NCBI Taxonomy" id="1147141"/>
    <lineage>
        <taxon>Viruses</taxon>
        <taxon>Duplodnaviria</taxon>
        <taxon>Heunggongvirae</taxon>
        <taxon>Uroviricota</taxon>
        <taxon>Caudoviricetes</taxon>
        <taxon>Gracegardnervirinae</taxon>
        <taxon>Cheoctovirus</taxon>
        <taxon>Cheoctovirus spartacus</taxon>
        <taxon>Mycobacterium virus Spartacus</taxon>
    </lineage>
</organism>
<evidence type="ECO:0008006" key="3">
    <source>
        <dbReference type="Google" id="ProtNLM"/>
    </source>
</evidence>
<dbReference type="OrthoDB" id="7789at10239"/>